<evidence type="ECO:0000259" key="10">
    <source>
        <dbReference type="PROSITE" id="PS50110"/>
    </source>
</evidence>
<keyword evidence="5" id="KW-0805">Transcription regulation</keyword>
<feature type="DNA-binding region" description="OmpR/PhoB-type" evidence="9">
    <location>
        <begin position="133"/>
        <end position="233"/>
    </location>
</feature>
<keyword evidence="6 9" id="KW-0238">DNA-binding</keyword>
<dbReference type="InterPro" id="IPR036388">
    <property type="entry name" value="WH-like_DNA-bd_sf"/>
</dbReference>
<dbReference type="OrthoDB" id="165980at2"/>
<dbReference type="PROSITE" id="PS51755">
    <property type="entry name" value="OMPR_PHOB"/>
    <property type="match status" value="1"/>
</dbReference>
<evidence type="ECO:0000313" key="13">
    <source>
        <dbReference type="Proteomes" id="UP000016368"/>
    </source>
</evidence>
<protein>
    <submittedName>
        <fullName evidence="12">Winged helix family two component transcriptional regulator</fullName>
    </submittedName>
</protein>
<keyword evidence="7" id="KW-0804">Transcription</keyword>
<evidence type="ECO:0000256" key="2">
    <source>
        <dbReference type="ARBA" id="ARBA00022490"/>
    </source>
</evidence>
<keyword evidence="3 8" id="KW-0597">Phosphoprotein</keyword>
<dbReference type="GO" id="GO:0000156">
    <property type="term" value="F:phosphorelay response regulator activity"/>
    <property type="evidence" value="ECO:0007669"/>
    <property type="project" value="TreeGrafter"/>
</dbReference>
<reference evidence="12 13" key="1">
    <citation type="journal article" date="2011" name="EMBO J.">
        <title>Structural diversity of bacterial flagellar motors.</title>
        <authorList>
            <person name="Chen S."/>
            <person name="Beeby M."/>
            <person name="Murphy G.E."/>
            <person name="Leadbetter J.R."/>
            <person name="Hendrixson D.R."/>
            <person name="Briegel A."/>
            <person name="Li Z."/>
            <person name="Shi J."/>
            <person name="Tocheva E.I."/>
            <person name="Muller A."/>
            <person name="Dobro M.J."/>
            <person name="Jensen G.J."/>
        </authorList>
    </citation>
    <scope>NUCLEOTIDE SEQUENCE [LARGE SCALE GENOMIC DNA]</scope>
    <source>
        <strain evidence="12 13">ATCC 19624</strain>
    </source>
</reference>
<dbReference type="PROSITE" id="PS50110">
    <property type="entry name" value="RESPONSE_REGULATORY"/>
    <property type="match status" value="1"/>
</dbReference>
<evidence type="ECO:0000256" key="4">
    <source>
        <dbReference type="ARBA" id="ARBA00023012"/>
    </source>
</evidence>
<keyword evidence="4" id="KW-0902">Two-component regulatory system</keyword>
<dbReference type="eggNOG" id="COG0745">
    <property type="taxonomic scope" value="Bacteria"/>
</dbReference>
<gene>
    <name evidence="12" type="ORF">HGR_15684</name>
</gene>
<feature type="domain" description="Response regulatory" evidence="10">
    <location>
        <begin position="6"/>
        <end position="120"/>
    </location>
</feature>
<evidence type="ECO:0000256" key="3">
    <source>
        <dbReference type="ARBA" id="ARBA00022553"/>
    </source>
</evidence>
<dbReference type="InterPro" id="IPR016032">
    <property type="entry name" value="Sig_transdc_resp-reg_C-effctor"/>
</dbReference>
<keyword evidence="13" id="KW-1185">Reference proteome</keyword>
<dbReference type="GO" id="GO:0000976">
    <property type="term" value="F:transcription cis-regulatory region binding"/>
    <property type="evidence" value="ECO:0007669"/>
    <property type="project" value="TreeGrafter"/>
</dbReference>
<dbReference type="Proteomes" id="UP000016368">
    <property type="component" value="Unassembled WGS sequence"/>
</dbReference>
<feature type="domain" description="OmpR/PhoB-type" evidence="11">
    <location>
        <begin position="133"/>
        <end position="233"/>
    </location>
</feature>
<dbReference type="Pfam" id="PF00486">
    <property type="entry name" value="Trans_reg_C"/>
    <property type="match status" value="1"/>
</dbReference>
<evidence type="ECO:0000256" key="7">
    <source>
        <dbReference type="ARBA" id="ARBA00023163"/>
    </source>
</evidence>
<dbReference type="Gene3D" id="1.10.10.10">
    <property type="entry name" value="Winged helix-like DNA-binding domain superfamily/Winged helix DNA-binding domain"/>
    <property type="match status" value="1"/>
</dbReference>
<keyword evidence="2" id="KW-0963">Cytoplasm</keyword>
<dbReference type="FunFam" id="3.40.50.2300:FF:000001">
    <property type="entry name" value="DNA-binding response regulator PhoB"/>
    <property type="match status" value="1"/>
</dbReference>
<evidence type="ECO:0000313" key="12">
    <source>
        <dbReference type="EMBL" id="EGI75514.1"/>
    </source>
</evidence>
<dbReference type="InterPro" id="IPR001789">
    <property type="entry name" value="Sig_transdc_resp-reg_receiver"/>
</dbReference>
<dbReference type="InterPro" id="IPR039420">
    <property type="entry name" value="WalR-like"/>
</dbReference>
<dbReference type="Gene3D" id="3.40.50.2300">
    <property type="match status" value="1"/>
</dbReference>
<dbReference type="EMBL" id="AEGR01000102">
    <property type="protein sequence ID" value="EGI75514.1"/>
    <property type="molecule type" value="Genomic_DNA"/>
</dbReference>
<dbReference type="PANTHER" id="PTHR48111:SF4">
    <property type="entry name" value="DNA-BINDING DUAL TRANSCRIPTIONAL REGULATOR OMPR"/>
    <property type="match status" value="1"/>
</dbReference>
<dbReference type="SUPFAM" id="SSF52172">
    <property type="entry name" value="CheY-like"/>
    <property type="match status" value="1"/>
</dbReference>
<name>F3KXE7_9BURK</name>
<sequence>MSSKPRVLLVDDDESITGLLSDYLAGFGFEVRIASDGSAMRAALAQDEADLVVLDVMLPGEDGLVLSRELRRQYARLPIIMLTARAEAYDRVIGLEMGADDYLCKPFEPRELVARIRTVLRRASRPTGEPPLIGRVCFDGWELRLQERNLLSPRGVVVPLSNAEFRLLSTFLRMPRRVCTRDQLMEQARGRAMDSFERSIDLLVSRLRQKLAEDTEAPSLIKTVRGAGYLFNVNSVQGMASW</sequence>
<evidence type="ECO:0000256" key="6">
    <source>
        <dbReference type="ARBA" id="ARBA00023125"/>
    </source>
</evidence>
<comment type="subcellular location">
    <subcellularLocation>
        <location evidence="1">Cytoplasm</location>
    </subcellularLocation>
</comment>
<dbReference type="SMART" id="SM00448">
    <property type="entry name" value="REC"/>
    <property type="match status" value="1"/>
</dbReference>
<evidence type="ECO:0000256" key="8">
    <source>
        <dbReference type="PROSITE-ProRule" id="PRU00169"/>
    </source>
</evidence>
<dbReference type="CDD" id="cd00383">
    <property type="entry name" value="trans_reg_C"/>
    <property type="match status" value="1"/>
</dbReference>
<organism evidence="12 13">
    <name type="scientific">Hylemonella gracilis ATCC 19624</name>
    <dbReference type="NCBI Taxonomy" id="887062"/>
    <lineage>
        <taxon>Bacteria</taxon>
        <taxon>Pseudomonadati</taxon>
        <taxon>Pseudomonadota</taxon>
        <taxon>Betaproteobacteria</taxon>
        <taxon>Burkholderiales</taxon>
        <taxon>Comamonadaceae</taxon>
        <taxon>Hylemonella</taxon>
    </lineage>
</organism>
<dbReference type="GO" id="GO:0005829">
    <property type="term" value="C:cytosol"/>
    <property type="evidence" value="ECO:0007669"/>
    <property type="project" value="TreeGrafter"/>
</dbReference>
<comment type="caution">
    <text evidence="12">The sequence shown here is derived from an EMBL/GenBank/DDBJ whole genome shotgun (WGS) entry which is preliminary data.</text>
</comment>
<proteinExistence type="predicted"/>
<dbReference type="STRING" id="887062.HGR_15684"/>
<evidence type="ECO:0000259" key="11">
    <source>
        <dbReference type="PROSITE" id="PS51755"/>
    </source>
</evidence>
<dbReference type="GO" id="GO:0032993">
    <property type="term" value="C:protein-DNA complex"/>
    <property type="evidence" value="ECO:0007669"/>
    <property type="project" value="TreeGrafter"/>
</dbReference>
<dbReference type="GO" id="GO:0006355">
    <property type="term" value="P:regulation of DNA-templated transcription"/>
    <property type="evidence" value="ECO:0007669"/>
    <property type="project" value="InterPro"/>
</dbReference>
<evidence type="ECO:0000256" key="5">
    <source>
        <dbReference type="ARBA" id="ARBA00023015"/>
    </source>
</evidence>
<dbReference type="SUPFAM" id="SSF46894">
    <property type="entry name" value="C-terminal effector domain of the bipartite response regulators"/>
    <property type="match status" value="1"/>
</dbReference>
<dbReference type="RefSeq" id="WP_006299285.1">
    <property type="nucleotide sequence ID" value="NZ_AEGR01000102.1"/>
</dbReference>
<accession>F3KXE7</accession>
<dbReference type="SMART" id="SM00862">
    <property type="entry name" value="Trans_reg_C"/>
    <property type="match status" value="1"/>
</dbReference>
<evidence type="ECO:0000256" key="1">
    <source>
        <dbReference type="ARBA" id="ARBA00004496"/>
    </source>
</evidence>
<dbReference type="InterPro" id="IPR001867">
    <property type="entry name" value="OmpR/PhoB-type_DNA-bd"/>
</dbReference>
<dbReference type="FunFam" id="1.10.10.10:FF:000099">
    <property type="entry name" value="Two-component system response regulator TorR"/>
    <property type="match status" value="1"/>
</dbReference>
<dbReference type="InterPro" id="IPR011006">
    <property type="entry name" value="CheY-like_superfamily"/>
</dbReference>
<dbReference type="AlphaFoldDB" id="F3KXE7"/>
<dbReference type="PANTHER" id="PTHR48111">
    <property type="entry name" value="REGULATOR OF RPOS"/>
    <property type="match status" value="1"/>
</dbReference>
<dbReference type="Pfam" id="PF00072">
    <property type="entry name" value="Response_reg"/>
    <property type="match status" value="1"/>
</dbReference>
<dbReference type="Gene3D" id="6.10.250.690">
    <property type="match status" value="1"/>
</dbReference>
<evidence type="ECO:0000256" key="9">
    <source>
        <dbReference type="PROSITE-ProRule" id="PRU01091"/>
    </source>
</evidence>
<feature type="modified residue" description="4-aspartylphosphate" evidence="8">
    <location>
        <position position="55"/>
    </location>
</feature>